<keyword evidence="3" id="KW-1185">Reference proteome</keyword>
<feature type="compositionally biased region" description="Basic and acidic residues" evidence="1">
    <location>
        <begin position="55"/>
        <end position="73"/>
    </location>
</feature>
<proteinExistence type="predicted"/>
<feature type="region of interest" description="Disordered" evidence="1">
    <location>
        <begin position="55"/>
        <end position="130"/>
    </location>
</feature>
<sequence length="275" mass="30649">MRYATFISALLHVGILAAGFIVAPFLAVPEVAYRAVVPVNLISEAEFGEMVSVKADQKSEEVAEDPAPLRDDIEVAELPDPVPVPQPIEETPQPEPEPTPEPEQPKPEPEQKPEPPKQETQDKPKQEDDFFSGLDDALVDLEEEDDRKAPSEVLDAEGLRDQEQIGLGDTLTAMEEDLIRARMAESCYNQPTGVPDAEKLVVRVNFKLDREGEIIGQPRVLNNAQISLSGNTWWKTTRDRAVQAVTACAPYDFLPQERYYVWSEITLNFTPQGVM</sequence>
<gene>
    <name evidence="2" type="ORF">NOG11_03775</name>
</gene>
<organism evidence="2 3">
    <name type="scientific">Parvularcula maris</name>
    <dbReference type="NCBI Taxonomy" id="2965077"/>
    <lineage>
        <taxon>Bacteria</taxon>
        <taxon>Pseudomonadati</taxon>
        <taxon>Pseudomonadota</taxon>
        <taxon>Alphaproteobacteria</taxon>
        <taxon>Parvularculales</taxon>
        <taxon>Parvularculaceae</taxon>
        <taxon>Parvularcula</taxon>
    </lineage>
</organism>
<feature type="compositionally biased region" description="Pro residues" evidence="1">
    <location>
        <begin position="93"/>
        <end position="102"/>
    </location>
</feature>
<dbReference type="Proteomes" id="UP001142610">
    <property type="component" value="Unassembled WGS sequence"/>
</dbReference>
<accession>A0A9X2L7P6</accession>
<name>A0A9X2L7P6_9PROT</name>
<dbReference type="SUPFAM" id="SSF74653">
    <property type="entry name" value="TolA/TonB C-terminal domain"/>
    <property type="match status" value="1"/>
</dbReference>
<dbReference type="AlphaFoldDB" id="A0A9X2L7P6"/>
<dbReference type="Gene3D" id="3.30.1150.10">
    <property type="match status" value="1"/>
</dbReference>
<evidence type="ECO:0000313" key="2">
    <source>
        <dbReference type="EMBL" id="MCQ8184498.1"/>
    </source>
</evidence>
<reference evidence="2" key="1">
    <citation type="submission" date="2022-07" db="EMBL/GenBank/DDBJ databases">
        <title>Parvularcula maris sp. nov., an algicidal bacterium isolated from seawater.</title>
        <authorList>
            <person name="Li F."/>
        </authorList>
    </citation>
    <scope>NUCLEOTIDE SEQUENCE</scope>
    <source>
        <strain evidence="2">BGMRC 0090</strain>
    </source>
</reference>
<dbReference type="RefSeq" id="WP_256618321.1">
    <property type="nucleotide sequence ID" value="NZ_JANIBC010000002.1"/>
</dbReference>
<evidence type="ECO:0000256" key="1">
    <source>
        <dbReference type="SAM" id="MobiDB-lite"/>
    </source>
</evidence>
<evidence type="ECO:0000313" key="3">
    <source>
        <dbReference type="Proteomes" id="UP001142610"/>
    </source>
</evidence>
<dbReference type="EMBL" id="JANIBC010000002">
    <property type="protein sequence ID" value="MCQ8184498.1"/>
    <property type="molecule type" value="Genomic_DNA"/>
</dbReference>
<feature type="compositionally biased region" description="Basic and acidic residues" evidence="1">
    <location>
        <begin position="103"/>
        <end position="128"/>
    </location>
</feature>
<evidence type="ECO:0008006" key="4">
    <source>
        <dbReference type="Google" id="ProtNLM"/>
    </source>
</evidence>
<protein>
    <recommendedName>
        <fullName evidence="4">Cell envelope biogenesis protein TolA</fullName>
    </recommendedName>
</protein>
<comment type="caution">
    <text evidence="2">The sequence shown here is derived from an EMBL/GenBank/DDBJ whole genome shotgun (WGS) entry which is preliminary data.</text>
</comment>